<sequence>MGTTCCCYTKRQRVSSSNSSPPQFIQIGIKTNDSPIPMDGYFGEPLLSLEETLSPFEGKINQLSYHIKEAKMNCHYPSEHNLTSDESSAIYIYTMKWSNRCLHDHIQTALNSNDRSTLQPWFKYLKLLKIALDKLPVANTEVWQGAPLDEKLREQLDSKSSSLYTSLCLCSLLMNNVIAYLKKATTKKIMLVGYQSVNGRIVTGYTANDFQEVMVWPGIKLETLKSVVANTYYLWTFHGVSEFDLSAGLIKNSDIAIRKHFKCPYKGCTNRCPGNHKNDYCHVFASSVHNCQHHCNSFQNCDECGQLDCELCKCFRCEGRYCVKCCYK</sequence>
<dbReference type="Proteomes" id="UP000663855">
    <property type="component" value="Unassembled WGS sequence"/>
</dbReference>
<dbReference type="Gene3D" id="3.90.176.10">
    <property type="entry name" value="Toxin ADP-ribosyltransferase, Chain A, domain 1"/>
    <property type="match status" value="1"/>
</dbReference>
<accession>A0A816VE44</accession>
<evidence type="ECO:0000313" key="1">
    <source>
        <dbReference type="EMBL" id="CAF1046917.1"/>
    </source>
</evidence>
<organism evidence="2 3">
    <name type="scientific">Rotaria magnacalcarata</name>
    <dbReference type="NCBI Taxonomy" id="392030"/>
    <lineage>
        <taxon>Eukaryota</taxon>
        <taxon>Metazoa</taxon>
        <taxon>Spiralia</taxon>
        <taxon>Gnathifera</taxon>
        <taxon>Rotifera</taxon>
        <taxon>Eurotatoria</taxon>
        <taxon>Bdelloidea</taxon>
        <taxon>Philodinida</taxon>
        <taxon>Philodinidae</taxon>
        <taxon>Rotaria</taxon>
    </lineage>
</organism>
<reference evidence="2" key="1">
    <citation type="submission" date="2021-02" db="EMBL/GenBank/DDBJ databases">
        <authorList>
            <person name="Nowell W R."/>
        </authorList>
    </citation>
    <scope>NUCLEOTIDE SEQUENCE</scope>
</reference>
<dbReference type="Proteomes" id="UP000663887">
    <property type="component" value="Unassembled WGS sequence"/>
</dbReference>
<dbReference type="AlphaFoldDB" id="A0A816VE44"/>
<name>A0A816VE44_9BILA</name>
<gene>
    <name evidence="1" type="ORF">CJN711_LOCUS4552</name>
    <name evidence="2" type="ORF">XDN619_LOCUS22449</name>
</gene>
<evidence type="ECO:0000313" key="2">
    <source>
        <dbReference type="EMBL" id="CAF2119773.1"/>
    </source>
</evidence>
<dbReference type="EMBL" id="CAJNOV010001050">
    <property type="protein sequence ID" value="CAF1046917.1"/>
    <property type="molecule type" value="Genomic_DNA"/>
</dbReference>
<proteinExistence type="predicted"/>
<comment type="caution">
    <text evidence="2">The sequence shown here is derived from an EMBL/GenBank/DDBJ whole genome shotgun (WGS) entry which is preliminary data.</text>
</comment>
<protein>
    <submittedName>
        <fullName evidence="2">Uncharacterized protein</fullName>
    </submittedName>
</protein>
<evidence type="ECO:0000313" key="3">
    <source>
        <dbReference type="Proteomes" id="UP000663887"/>
    </source>
</evidence>
<dbReference type="EMBL" id="CAJNRG010010164">
    <property type="protein sequence ID" value="CAF2119773.1"/>
    <property type="molecule type" value="Genomic_DNA"/>
</dbReference>